<keyword evidence="4" id="KW-1185">Reference proteome</keyword>
<name>A0ABP8C303_9FLAO</name>
<gene>
    <name evidence="3" type="ORF">GCM10022291_07820</name>
</gene>
<evidence type="ECO:0000313" key="3">
    <source>
        <dbReference type="EMBL" id="GAA4232626.1"/>
    </source>
</evidence>
<dbReference type="EMBL" id="BAABCA010000002">
    <property type="protein sequence ID" value="GAA4232626.1"/>
    <property type="molecule type" value="Genomic_DNA"/>
</dbReference>
<evidence type="ECO:0000256" key="1">
    <source>
        <dbReference type="SAM" id="SignalP"/>
    </source>
</evidence>
<dbReference type="RefSeq" id="WP_344786775.1">
    <property type="nucleotide sequence ID" value="NZ_BAABCA010000002.1"/>
</dbReference>
<evidence type="ECO:0000313" key="4">
    <source>
        <dbReference type="Proteomes" id="UP001501496"/>
    </source>
</evidence>
<dbReference type="SUPFAM" id="SSF56300">
    <property type="entry name" value="Metallo-dependent phosphatases"/>
    <property type="match status" value="1"/>
</dbReference>
<dbReference type="PROSITE" id="PS51257">
    <property type="entry name" value="PROKAR_LIPOPROTEIN"/>
    <property type="match status" value="1"/>
</dbReference>
<accession>A0ABP8C303</accession>
<dbReference type="Pfam" id="PF03865">
    <property type="entry name" value="ShlB"/>
    <property type="match status" value="1"/>
</dbReference>
<reference evidence="4" key="1">
    <citation type="journal article" date="2019" name="Int. J. Syst. Evol. Microbiol.">
        <title>The Global Catalogue of Microorganisms (GCM) 10K type strain sequencing project: providing services to taxonomists for standard genome sequencing and annotation.</title>
        <authorList>
            <consortium name="The Broad Institute Genomics Platform"/>
            <consortium name="The Broad Institute Genome Sequencing Center for Infectious Disease"/>
            <person name="Wu L."/>
            <person name="Ma J."/>
        </authorList>
    </citation>
    <scope>NUCLEOTIDE SEQUENCE [LARGE SCALE GENOMIC DNA]</scope>
    <source>
        <strain evidence="4">JCM 17630</strain>
    </source>
</reference>
<feature type="domain" description="Haemolysin activator HlyB C-terminal" evidence="2">
    <location>
        <begin position="1092"/>
        <end position="1207"/>
    </location>
</feature>
<feature type="signal peptide" evidence="1">
    <location>
        <begin position="1"/>
        <end position="27"/>
    </location>
</feature>
<dbReference type="InterPro" id="IPR029052">
    <property type="entry name" value="Metallo-depent_PP-like"/>
</dbReference>
<feature type="chain" id="PRO_5046968925" evidence="1">
    <location>
        <begin position="28"/>
        <end position="1238"/>
    </location>
</feature>
<dbReference type="Gene3D" id="3.60.21.10">
    <property type="match status" value="1"/>
</dbReference>
<dbReference type="InterPro" id="IPR005565">
    <property type="entry name" value="Hemolysn_activator_HlyB_C"/>
</dbReference>
<protein>
    <submittedName>
        <fullName evidence="3">Metallophosphoesterase</fullName>
    </submittedName>
</protein>
<evidence type="ECO:0000259" key="2">
    <source>
        <dbReference type="Pfam" id="PF03865"/>
    </source>
</evidence>
<sequence>MKIKKTHIHPFKIVVLLAVTALFSACATHKLQVKKDLEFEVKTQNKSHSFFIVGGFGNNKVDKNNKTLTNLLKSSLKKADKNSTLLFVGDNISEKKGAWHKDKTLIKEQLTLAKSFKGQVVFLPGTNEWKSKHIDSIQKVEEYLDEVKNQEDYVLPKNGCPLEFININESLDLLLVDSQWFISNWENVVNINKKCTDIVTRKRFAEELEGYINDAQGKNLVIAMHHPIFSNGVYAGHNSFKNVMAPIPVVSTLHKGVDYLGDFSNGNLLARPYNGFRALVASLAKASNRITIVSGHEESLQYLKGGDIHQIISGSIGRSAPTKRSKSTINSVGGNLPYEGVFTYGKKGFVQLDYFKDGSSQVHFITTNSKPARFSVLDKFIENTKQQNVTNTASKESVNTVYNLSKREKHGNFFKFLWGNRYRDYYYKPVTAPIAYLDTLNGGLHFTKKGGGHQSYSIRLEDNKQREFAMRSLRKDPLKFLKFRVPGVAFTQNDYKGSLPEDLISDFFTTAHPYMQMVINPMAKSVDVNHANTKLFYVPSQSELGRLNSTFGNQLYFIEQRPSDEQLNYKGYRRTIDEKGKITDFESTTDMLEKIKSDESYSVDQQSFVRARVFDMLLGDWDRHADQWRWAEYETPDGNKEFMPVPRDRDNAFPKFDGTAINIIQWFIPITRQWQSYGPTIKNTKWLNYAGSKLDKTILTNCDASNWEKEAIYIKKQLTNAKIDEAFKRLPKEVQDSTSNYIKESLKERLKLLPKYAKDYGEYLERRIVLYASEKDDEIKISRLAEGKTRVEMRRLISKGKNKKFFDRLFNEDKTDEIWVYGLGDNDNFEVIGDANSKLVIRIIGGYGKDDYNIENRKKIKIYDWNHEKSEFTGKKTATQLTDLYKTNTFHWRYLEKDHTIVVPTLDFRTDDGFSIGTKGTYTNNGFNGNPFRQKHTLAAKYFFGFKASELKYKGVFANVFPRWNLEINGYASSQRYTRNFFGFGNNSINAEDDVFQEFYRARTQQVKLQTGFVHKTLKIKALYESFKVENMDSRFFNTINFDTPIFERQHYVGGETSIYYYNDDADDFPTKGLYLGLNAGYKTNTSGINNSFGYFKFKAEIIQKIIASGNLVFDTKAEYKTNIGGDYFFYHAPSIGGDNGLRGFRDERFTGKSYFYQSSDLRVRLKRYVTAVAPITVGLFGGFDYGRVWQPNEDSNTWHTSQGLGLWASAGNYLAINVGYFNSVEGNLIQFGFGFGF</sequence>
<proteinExistence type="predicted"/>
<dbReference type="Proteomes" id="UP001501496">
    <property type="component" value="Unassembled WGS sequence"/>
</dbReference>
<keyword evidence="1" id="KW-0732">Signal</keyword>
<organism evidence="3 4">
    <name type="scientific">Postechiella marina</name>
    <dbReference type="NCBI Taxonomy" id="943941"/>
    <lineage>
        <taxon>Bacteria</taxon>
        <taxon>Pseudomonadati</taxon>
        <taxon>Bacteroidota</taxon>
        <taxon>Flavobacteriia</taxon>
        <taxon>Flavobacteriales</taxon>
        <taxon>Flavobacteriaceae</taxon>
        <taxon>Postechiella</taxon>
    </lineage>
</organism>
<comment type="caution">
    <text evidence="3">The sequence shown here is derived from an EMBL/GenBank/DDBJ whole genome shotgun (WGS) entry which is preliminary data.</text>
</comment>